<evidence type="ECO:0000313" key="3">
    <source>
        <dbReference type="EMBL" id="MDQ0555307.1"/>
    </source>
</evidence>
<dbReference type="CDD" id="cd14014">
    <property type="entry name" value="STKc_PknB_like"/>
    <property type="match status" value="1"/>
</dbReference>
<proteinExistence type="predicted"/>
<dbReference type="Gene3D" id="1.10.510.10">
    <property type="entry name" value="Transferase(Phosphotransferase) domain 1"/>
    <property type="match status" value="1"/>
</dbReference>
<name>A0ABU0MWN4_9FIRM</name>
<keyword evidence="3" id="KW-0723">Serine/threonine-protein kinase</keyword>
<comment type="caution">
    <text evidence="3">The sequence shown here is derived from an EMBL/GenBank/DDBJ whole genome shotgun (WGS) entry which is preliminary data.</text>
</comment>
<keyword evidence="3" id="KW-0418">Kinase</keyword>
<keyword evidence="1" id="KW-0812">Transmembrane</keyword>
<gene>
    <name evidence="3" type="ORF">QOZ92_000417</name>
</gene>
<feature type="domain" description="Protein kinase" evidence="2">
    <location>
        <begin position="8"/>
        <end position="270"/>
    </location>
</feature>
<keyword evidence="3" id="KW-0808">Transferase</keyword>
<feature type="transmembrane region" description="Helical" evidence="1">
    <location>
        <begin position="301"/>
        <end position="319"/>
    </location>
</feature>
<dbReference type="SUPFAM" id="SSF56112">
    <property type="entry name" value="Protein kinase-like (PK-like)"/>
    <property type="match status" value="1"/>
</dbReference>
<dbReference type="InterPro" id="IPR000719">
    <property type="entry name" value="Prot_kinase_dom"/>
</dbReference>
<organism evidence="3 4">
    <name type="scientific">Paraclostridium ghonii</name>
    <dbReference type="NCBI Taxonomy" id="29358"/>
    <lineage>
        <taxon>Bacteria</taxon>
        <taxon>Bacillati</taxon>
        <taxon>Bacillota</taxon>
        <taxon>Clostridia</taxon>
        <taxon>Peptostreptococcales</taxon>
        <taxon>Peptostreptococcaceae</taxon>
        <taxon>Paraclostridium</taxon>
    </lineage>
</organism>
<keyword evidence="4" id="KW-1185">Reference proteome</keyword>
<dbReference type="InterPro" id="IPR011009">
    <property type="entry name" value="Kinase-like_dom_sf"/>
</dbReference>
<protein>
    <submittedName>
        <fullName evidence="3">Serine/threonine protein kinase</fullName>
    </submittedName>
</protein>
<dbReference type="Proteomes" id="UP001232584">
    <property type="component" value="Unassembled WGS sequence"/>
</dbReference>
<dbReference type="PROSITE" id="PS50011">
    <property type="entry name" value="PROTEIN_KINASE_DOM"/>
    <property type="match status" value="1"/>
</dbReference>
<evidence type="ECO:0000256" key="1">
    <source>
        <dbReference type="SAM" id="Phobius"/>
    </source>
</evidence>
<reference evidence="3 4" key="1">
    <citation type="submission" date="2023-07" db="EMBL/GenBank/DDBJ databases">
        <title>Genomic Encyclopedia of Type Strains, Phase IV (KMG-IV): sequencing the most valuable type-strain genomes for metagenomic binning, comparative biology and taxonomic classification.</title>
        <authorList>
            <person name="Goeker M."/>
        </authorList>
    </citation>
    <scope>NUCLEOTIDE SEQUENCE [LARGE SCALE GENOMIC DNA]</scope>
    <source>
        <strain evidence="3 4">DSM 15049</strain>
    </source>
</reference>
<dbReference type="Pfam" id="PF00069">
    <property type="entry name" value="Pkinase"/>
    <property type="match status" value="1"/>
</dbReference>
<dbReference type="GO" id="GO:0004674">
    <property type="term" value="F:protein serine/threonine kinase activity"/>
    <property type="evidence" value="ECO:0007669"/>
    <property type="project" value="UniProtKB-KW"/>
</dbReference>
<dbReference type="PANTHER" id="PTHR44167:SF24">
    <property type="entry name" value="SERINE_THREONINE-PROTEIN KINASE CHK2"/>
    <property type="match status" value="1"/>
</dbReference>
<dbReference type="RefSeq" id="WP_307502221.1">
    <property type="nucleotide sequence ID" value="NZ_BAAACE010000026.1"/>
</dbReference>
<keyword evidence="1" id="KW-0472">Membrane</keyword>
<dbReference type="PANTHER" id="PTHR44167">
    <property type="entry name" value="OVARIAN-SPECIFIC SERINE/THREONINE-PROTEIN KINASE LOK-RELATED"/>
    <property type="match status" value="1"/>
</dbReference>
<sequence>MVYIGERYEILEEIGRCSNSCLYKGIDSYDKQLVIINIIDKGVIRSKKFISNLIDESTSINEIDSPNILKIRDVGMDKLENGNELYYVVSEYMEGSTLKQLTKYHKLNMGEIIIIFRQILNALEVIHSYDVYHGCLQPGNIIIDEGYTAKLSNIGIIKSNNKIFKNGIKRFSKNLKYMCPHQICLGYTDKSSDFHALGVIMFELIFGEHPFENLDNEEDIIKKMDKGINWKGIDTENIPEKILNIVKKLLSRKHRYETPQEIMIDLSEYLYEAENICEENLDIHNNEEKTDNKHIHRCGKFAVLGVIAVMSFLFIGMTIK</sequence>
<evidence type="ECO:0000313" key="4">
    <source>
        <dbReference type="Proteomes" id="UP001232584"/>
    </source>
</evidence>
<keyword evidence="1" id="KW-1133">Transmembrane helix</keyword>
<accession>A0ABU0MWN4</accession>
<dbReference type="EMBL" id="JAUSWG010000001">
    <property type="protein sequence ID" value="MDQ0555307.1"/>
    <property type="molecule type" value="Genomic_DNA"/>
</dbReference>
<evidence type="ECO:0000259" key="2">
    <source>
        <dbReference type="PROSITE" id="PS50011"/>
    </source>
</evidence>